<feature type="region of interest" description="Disordered" evidence="1">
    <location>
        <begin position="1"/>
        <end position="44"/>
    </location>
</feature>
<gene>
    <name evidence="2" type="ORF">ACJ73_04274</name>
</gene>
<evidence type="ECO:0000313" key="2">
    <source>
        <dbReference type="EMBL" id="OJD24369.1"/>
    </source>
</evidence>
<feature type="compositionally biased region" description="Basic and acidic residues" evidence="1">
    <location>
        <begin position="15"/>
        <end position="31"/>
    </location>
</feature>
<sequence>MELKAISVGGAAGHGRRDDSSENNDGRDSVRTVEAQTTETSTEEVIARRRAPRLCSVYRSAEHTARTCPHRG</sequence>
<dbReference type="AlphaFoldDB" id="A0A1J9Q756"/>
<comment type="caution">
    <text evidence="2">The sequence shown here is derived from an EMBL/GenBank/DDBJ whole genome shotgun (WGS) entry which is preliminary data.</text>
</comment>
<evidence type="ECO:0000256" key="1">
    <source>
        <dbReference type="SAM" id="MobiDB-lite"/>
    </source>
</evidence>
<proteinExistence type="predicted"/>
<dbReference type="VEuPathDB" id="FungiDB:ACJ73_04274"/>
<keyword evidence="3" id="KW-1185">Reference proteome</keyword>
<organism evidence="2 3">
    <name type="scientific">Blastomyces percursus</name>
    <dbReference type="NCBI Taxonomy" id="1658174"/>
    <lineage>
        <taxon>Eukaryota</taxon>
        <taxon>Fungi</taxon>
        <taxon>Dikarya</taxon>
        <taxon>Ascomycota</taxon>
        <taxon>Pezizomycotina</taxon>
        <taxon>Eurotiomycetes</taxon>
        <taxon>Eurotiomycetidae</taxon>
        <taxon>Onygenales</taxon>
        <taxon>Ajellomycetaceae</taxon>
        <taxon>Blastomyces</taxon>
    </lineage>
</organism>
<name>A0A1J9Q756_9EURO</name>
<dbReference type="Proteomes" id="UP000242791">
    <property type="component" value="Unassembled WGS sequence"/>
</dbReference>
<dbReference type="EMBL" id="LGTZ01000577">
    <property type="protein sequence ID" value="OJD24369.1"/>
    <property type="molecule type" value="Genomic_DNA"/>
</dbReference>
<protein>
    <submittedName>
        <fullName evidence="2">Uncharacterized protein</fullName>
    </submittedName>
</protein>
<evidence type="ECO:0000313" key="3">
    <source>
        <dbReference type="Proteomes" id="UP000242791"/>
    </source>
</evidence>
<reference evidence="2 3" key="1">
    <citation type="submission" date="2015-08" db="EMBL/GenBank/DDBJ databases">
        <title>Emmonsia species relationships and genome sequence.</title>
        <authorList>
            <person name="Cuomo C.A."/>
            <person name="Schwartz I.S."/>
            <person name="Kenyon C."/>
            <person name="De Hoog G.S."/>
            <person name="Govender N.P."/>
            <person name="Botha A."/>
            <person name="Moreno L."/>
            <person name="De Vries M."/>
            <person name="Munoz J.F."/>
            <person name="Stielow J.B."/>
        </authorList>
    </citation>
    <scope>NUCLEOTIDE SEQUENCE [LARGE SCALE GENOMIC DNA]</scope>
    <source>
        <strain evidence="2 3">EI222</strain>
    </source>
</reference>
<accession>A0A1J9Q756</accession>